<feature type="region of interest" description="Disordered" evidence="8">
    <location>
        <begin position="701"/>
        <end position="744"/>
    </location>
</feature>
<feature type="region of interest" description="Disordered" evidence="8">
    <location>
        <begin position="1448"/>
        <end position="1565"/>
    </location>
</feature>
<gene>
    <name evidence="10" type="ORF">BN1708_003158</name>
</gene>
<evidence type="ECO:0000256" key="7">
    <source>
        <dbReference type="ARBA" id="ARBA00023242"/>
    </source>
</evidence>
<evidence type="ECO:0000256" key="1">
    <source>
        <dbReference type="ARBA" id="ARBA00004123"/>
    </source>
</evidence>
<dbReference type="SUPFAM" id="SSF57701">
    <property type="entry name" value="Zn2/Cys6 DNA-binding domain"/>
    <property type="match status" value="2"/>
</dbReference>
<name>A0A0G4LA08_VERLO</name>
<protein>
    <recommendedName>
        <fullName evidence="9">Zn(2)-C6 fungal-type domain-containing protein</fullName>
    </recommendedName>
</protein>
<keyword evidence="2" id="KW-0479">Metal-binding</keyword>
<proteinExistence type="predicted"/>
<evidence type="ECO:0000256" key="5">
    <source>
        <dbReference type="ARBA" id="ARBA00023125"/>
    </source>
</evidence>
<evidence type="ECO:0000256" key="4">
    <source>
        <dbReference type="ARBA" id="ARBA00023015"/>
    </source>
</evidence>
<evidence type="ECO:0000256" key="2">
    <source>
        <dbReference type="ARBA" id="ARBA00022723"/>
    </source>
</evidence>
<dbReference type="GO" id="GO:0006351">
    <property type="term" value="P:DNA-templated transcription"/>
    <property type="evidence" value="ECO:0007669"/>
    <property type="project" value="InterPro"/>
</dbReference>
<comment type="subcellular location">
    <subcellularLocation>
        <location evidence="1">Nucleus</location>
    </subcellularLocation>
</comment>
<dbReference type="GO" id="GO:0000981">
    <property type="term" value="F:DNA-binding transcription factor activity, RNA polymerase II-specific"/>
    <property type="evidence" value="ECO:0007669"/>
    <property type="project" value="InterPro"/>
</dbReference>
<feature type="domain" description="Zn(2)-C6 fungal-type" evidence="9">
    <location>
        <begin position="808"/>
        <end position="838"/>
    </location>
</feature>
<dbReference type="InterPro" id="IPR036864">
    <property type="entry name" value="Zn2-C6_fun-type_DNA-bd_sf"/>
</dbReference>
<dbReference type="Pfam" id="PF04082">
    <property type="entry name" value="Fungal_trans"/>
    <property type="match status" value="2"/>
</dbReference>
<dbReference type="Proteomes" id="UP000044602">
    <property type="component" value="Unassembled WGS sequence"/>
</dbReference>
<sequence length="1694" mass="189341">MDAADVFRQGFNSFVPPRPRPVPYNVARVARNPSPQDDDDGANHPGRIAHTLTACCRCRQRKTRCDPTLPRCLPCERSGSVCEYYDATKGRKIGRNYVVKLQEKVRQLENELSMYTDEDNDHPRSNEDFVRPGGLVRLSESEETPRYLGPSSGIAMTRLLMEQAKLFTDSKRISELIPEVRARRQTRMQSIVMAKPTKRKKSYPTTSAHPATSLPARQVADRLVDIFCQRSQVFWPTLHEKQFLKDPEEVFAGGTCSYQNFIVRMVFAISLQKLDIQYAGLADSYYLAAMEYFEIVIRSKDLRTLQCLALIGQYSMLTPTRMAIYHVVGMATRICQAEGLTDEKTISADYSLGLIDPLTLDMRRRLSYVTASMEFGLAHSMGRPNGISKGDDYLDVEPFATVDDEYITEKGILPAPPSEKKLVALHFFKMRMAQAEIKRFLYEKKRPEPKNETHPWFSKMEKDIQDWVDQSPENPAWCKPWFTGRAHQMRIFLNRPSPQIPKPSGRAALICYEGAAYIINLSKQQMEKAAVDITWIFLLTLFMALNTMLWAVSYPEVRQAHSREEVDELVQVALDIVDQEQCAQRWPGSESASNLYSVFAKACLQVYDIRDTSTVASSSHLNTPSSIFDTGSPQGSDNSASTAPSFKVNAPQFGTVFDATPEAMNHFGYEANYQPIHPTFRSNSIFMGPSTDQLGRRFSAYPPELPLDDQTPPGNTPVGYASSMSTPAQHSGHLPTPPESLGANQLNAGTPGTFMDAADVFRQGFNSFVPPRPRPVPYNVPRVARNPSPQDDDDGANHPGRIAHTLTACCRCRQRKTRCDPTLPRCLPCERSGSVCEYYDATKGRKIGRNYVVKLQEKVRQLENELSMYTDEDNDHPRSNEDFVRPGGLVRLSESEETPRYLGPSSGIAMTRLLMEQAKLFTDSKRISELIPEVRARRQTRMQSIVMAKPTKRKKSYPTTSAHPATSLPARQVADRLVDIFCQRSQVFWPTLHEKQFLKDLEEVFAGGTCSYKNFIVRMVFAISLQKLDIQYAGLADSYYLAAMEYFEIVIRSKDLRTLQCLALIGQYSMLTPTRMAIYHVVGMATRICQAEGLTDEKTISADYSLGLIDPLTLDMRRRLSYVTASMEFGLAHSMGRPNGISKGDDYLDVEPFATVDDEYITEEGILPAPPSEKKLVALHFFKMRMAQAEIKRFLYEKKRPEPKNETHPWFSKMEKDIQDWVDQSPENPAWCKPWFTGRAHQMRIFLHRPSPQIPKPSGRAALICYEGAAYIINLSKQQMEKAAVDITWIFLLTLFMALNTMLWAVSYSEVRQAHSREEVDELVQVALDIVDQEQCAQRWPGSESASNLYSVFAKACLQVYDIRDTSTVASSSHLNTPSSIFDTGSPQGSDNSASTAPSFKVNAPQFGTVFDATPEAMNHFGYEANYQPIHPTFRSNSIFMGPSTDQLGRRFSAYPPELPLDDQTPPGNTPFGYASSTSTPAQHSGHLPTPPESLGANQLNAGTPGSTTSTISPPSSATPTMPQSSPAMPFTPSMNAISTNMSPPPPPPKMTQPGQQPHPPQRGPTFVVPPPPPQVQQRPLPTPSGITDWFSPPPPFITPYNFTPMSNSFFNDGSHAHNYTNAPELGLGIGQFNFGPFGGPPAGWNAERQGSLSQEQQLELMTALETDGMGEIDAFLNMGMDAGNQGVNTNGWS</sequence>
<feature type="compositionally biased region" description="Pro residues" evidence="8">
    <location>
        <begin position="1543"/>
        <end position="1565"/>
    </location>
</feature>
<feature type="region of interest" description="Disordered" evidence="8">
    <location>
        <begin position="617"/>
        <end position="645"/>
    </location>
</feature>
<reference evidence="10 11" key="1">
    <citation type="submission" date="2015-05" db="EMBL/GenBank/DDBJ databases">
        <authorList>
            <person name="Wang D.B."/>
            <person name="Wang M."/>
        </authorList>
    </citation>
    <scope>NUCLEOTIDE SEQUENCE [LARGE SCALE GENOMIC DNA]</scope>
    <source>
        <strain evidence="10">VL1</strain>
    </source>
</reference>
<accession>A0A0G4LA08</accession>
<keyword evidence="6" id="KW-0804">Transcription</keyword>
<dbReference type="EMBL" id="CVQH01010001">
    <property type="protein sequence ID" value="CRK18806.1"/>
    <property type="molecule type" value="Genomic_DNA"/>
</dbReference>
<dbReference type="InterPro" id="IPR007219">
    <property type="entry name" value="XnlR_reg_dom"/>
</dbReference>
<dbReference type="GO" id="GO:0045944">
    <property type="term" value="P:positive regulation of transcription by RNA polymerase II"/>
    <property type="evidence" value="ECO:0007669"/>
    <property type="project" value="TreeGrafter"/>
</dbReference>
<feature type="compositionally biased region" description="Polar residues" evidence="8">
    <location>
        <begin position="617"/>
        <end position="644"/>
    </location>
</feature>
<evidence type="ECO:0000256" key="6">
    <source>
        <dbReference type="ARBA" id="ARBA00023163"/>
    </source>
</evidence>
<dbReference type="SMART" id="SM00906">
    <property type="entry name" value="Fungal_trans"/>
    <property type="match status" value="2"/>
</dbReference>
<evidence type="ECO:0000256" key="8">
    <source>
        <dbReference type="SAM" id="MobiDB-lite"/>
    </source>
</evidence>
<dbReference type="SMART" id="SM00066">
    <property type="entry name" value="GAL4"/>
    <property type="match status" value="2"/>
</dbReference>
<dbReference type="PANTHER" id="PTHR47782:SF8">
    <property type="entry name" value="ZN(II)2CYS6 TRANSCRIPTION FACTOR (EUROFUNG)"/>
    <property type="match status" value="1"/>
</dbReference>
<feature type="compositionally biased region" description="Low complexity" evidence="8">
    <location>
        <begin position="1504"/>
        <end position="1527"/>
    </location>
</feature>
<evidence type="ECO:0000259" key="9">
    <source>
        <dbReference type="PROSITE" id="PS50048"/>
    </source>
</evidence>
<dbReference type="PANTHER" id="PTHR47782">
    <property type="entry name" value="ZN(II)2CYS6 TRANSCRIPTION FACTOR (EUROFUNG)-RELATED"/>
    <property type="match status" value="1"/>
</dbReference>
<dbReference type="Pfam" id="PF00172">
    <property type="entry name" value="Zn_clus"/>
    <property type="match status" value="2"/>
</dbReference>
<dbReference type="CDD" id="cd00067">
    <property type="entry name" value="GAL4"/>
    <property type="match status" value="2"/>
</dbReference>
<evidence type="ECO:0000256" key="3">
    <source>
        <dbReference type="ARBA" id="ARBA00022833"/>
    </source>
</evidence>
<keyword evidence="5" id="KW-0238">DNA-binding</keyword>
<feature type="region of interest" description="Disordered" evidence="8">
    <location>
        <begin position="1371"/>
        <end position="1399"/>
    </location>
</feature>
<feature type="domain" description="Zn(2)-C6 fungal-type" evidence="9">
    <location>
        <begin position="54"/>
        <end position="84"/>
    </location>
</feature>
<evidence type="ECO:0000313" key="11">
    <source>
        <dbReference type="Proteomes" id="UP000044602"/>
    </source>
</evidence>
<dbReference type="InterPro" id="IPR052202">
    <property type="entry name" value="Yeast_MetPath_Reg"/>
</dbReference>
<dbReference type="CDD" id="cd12148">
    <property type="entry name" value="fungal_TF_MHR"/>
    <property type="match status" value="2"/>
</dbReference>
<dbReference type="PROSITE" id="PS00463">
    <property type="entry name" value="ZN2_CY6_FUNGAL_1"/>
    <property type="match status" value="2"/>
</dbReference>
<dbReference type="InterPro" id="IPR001138">
    <property type="entry name" value="Zn2Cys6_DnaBD"/>
</dbReference>
<keyword evidence="3" id="KW-0862">Zinc</keyword>
<dbReference type="PROSITE" id="PS50048">
    <property type="entry name" value="ZN2_CY6_FUNGAL_2"/>
    <property type="match status" value="2"/>
</dbReference>
<feature type="compositionally biased region" description="Polar residues" evidence="8">
    <location>
        <begin position="1533"/>
        <end position="1542"/>
    </location>
</feature>
<dbReference type="GO" id="GO:0005634">
    <property type="term" value="C:nucleus"/>
    <property type="evidence" value="ECO:0007669"/>
    <property type="project" value="UniProtKB-SubCell"/>
</dbReference>
<keyword evidence="4" id="KW-0805">Transcription regulation</keyword>
<dbReference type="GO" id="GO:0008270">
    <property type="term" value="F:zinc ion binding"/>
    <property type="evidence" value="ECO:0007669"/>
    <property type="project" value="InterPro"/>
</dbReference>
<feature type="compositionally biased region" description="Polar residues" evidence="8">
    <location>
        <begin position="1371"/>
        <end position="1398"/>
    </location>
</feature>
<dbReference type="GO" id="GO:0043565">
    <property type="term" value="F:sequence-specific DNA binding"/>
    <property type="evidence" value="ECO:0007669"/>
    <property type="project" value="TreeGrafter"/>
</dbReference>
<dbReference type="Gene3D" id="4.10.240.10">
    <property type="entry name" value="Zn(2)-C6 fungal-type DNA-binding domain"/>
    <property type="match status" value="2"/>
</dbReference>
<dbReference type="STRING" id="100787.A0A0G4LA08"/>
<keyword evidence="11" id="KW-1185">Reference proteome</keyword>
<keyword evidence="7" id="KW-0539">Nucleus</keyword>
<evidence type="ECO:0000313" key="10">
    <source>
        <dbReference type="EMBL" id="CRK18806.1"/>
    </source>
</evidence>
<organism evidence="10 11">
    <name type="scientific">Verticillium longisporum</name>
    <name type="common">Verticillium dahliae var. longisporum</name>
    <dbReference type="NCBI Taxonomy" id="100787"/>
    <lineage>
        <taxon>Eukaryota</taxon>
        <taxon>Fungi</taxon>
        <taxon>Dikarya</taxon>
        <taxon>Ascomycota</taxon>
        <taxon>Pezizomycotina</taxon>
        <taxon>Sordariomycetes</taxon>
        <taxon>Hypocreomycetidae</taxon>
        <taxon>Glomerellales</taxon>
        <taxon>Plectosphaerellaceae</taxon>
        <taxon>Verticillium</taxon>
    </lineage>
</organism>